<reference evidence="1 2" key="1">
    <citation type="submission" date="2023-03" db="EMBL/GenBank/DDBJ databases">
        <title>Bacillus Genome Sequencing.</title>
        <authorList>
            <person name="Dunlap C."/>
        </authorList>
    </citation>
    <scope>NUCLEOTIDE SEQUENCE [LARGE SCALE GENOMIC DNA]</scope>
    <source>
        <strain evidence="1 2">B-14544</strain>
    </source>
</reference>
<dbReference type="Proteomes" id="UP001330749">
    <property type="component" value="Unassembled WGS sequence"/>
</dbReference>
<proteinExistence type="predicted"/>
<name>A0ABU6NA35_9BACI</name>
<protein>
    <submittedName>
        <fullName evidence="1">Uncharacterized protein</fullName>
    </submittedName>
</protein>
<organism evidence="1 2">
    <name type="scientific">Bacillus xiapuensis</name>
    <dbReference type="NCBI Taxonomy" id="2014075"/>
    <lineage>
        <taxon>Bacteria</taxon>
        <taxon>Bacillati</taxon>
        <taxon>Bacillota</taxon>
        <taxon>Bacilli</taxon>
        <taxon>Bacillales</taxon>
        <taxon>Bacillaceae</taxon>
        <taxon>Bacillus</taxon>
    </lineage>
</organism>
<sequence>MNKLYGIDYNFYATGGIGNQKLMKMGCKTIFFYTESEMLKVFAELKEDYAVGEIKPFITDINRIEYNIS</sequence>
<gene>
    <name evidence="1" type="ORF">P4447_07745</name>
</gene>
<evidence type="ECO:0000313" key="1">
    <source>
        <dbReference type="EMBL" id="MED3562346.1"/>
    </source>
</evidence>
<dbReference type="RefSeq" id="WP_327967259.1">
    <property type="nucleotide sequence ID" value="NZ_JARMQG010000084.1"/>
</dbReference>
<keyword evidence="2" id="KW-1185">Reference proteome</keyword>
<dbReference type="EMBL" id="JARMQG010000084">
    <property type="protein sequence ID" value="MED3562346.1"/>
    <property type="molecule type" value="Genomic_DNA"/>
</dbReference>
<evidence type="ECO:0000313" key="2">
    <source>
        <dbReference type="Proteomes" id="UP001330749"/>
    </source>
</evidence>
<accession>A0ABU6NA35</accession>
<comment type="caution">
    <text evidence="1">The sequence shown here is derived from an EMBL/GenBank/DDBJ whole genome shotgun (WGS) entry which is preliminary data.</text>
</comment>